<dbReference type="STRING" id="1137280.D777_01642"/>
<feature type="signal peptide" evidence="1">
    <location>
        <begin position="1"/>
        <end position="21"/>
    </location>
</feature>
<dbReference type="Proteomes" id="UP000035057">
    <property type="component" value="Unassembled WGS sequence"/>
</dbReference>
<proteinExistence type="predicted"/>
<dbReference type="PROSITE" id="PS51257">
    <property type="entry name" value="PROKAR_LIPOPROTEIN"/>
    <property type="match status" value="1"/>
</dbReference>
<protein>
    <recommendedName>
        <fullName evidence="4">Lipoprotein</fullName>
    </recommendedName>
</protein>
<dbReference type="OrthoDB" id="6078867at2"/>
<dbReference type="EMBL" id="ANIE01000005">
    <property type="protein sequence ID" value="KEF31293.1"/>
    <property type="molecule type" value="Genomic_DNA"/>
</dbReference>
<name>A0A072N2W9_9GAMM</name>
<accession>A0A072N2W9</accession>
<evidence type="ECO:0000313" key="2">
    <source>
        <dbReference type="EMBL" id="KEF31293.1"/>
    </source>
</evidence>
<gene>
    <name evidence="2" type="ORF">D777_01642</name>
</gene>
<evidence type="ECO:0008006" key="4">
    <source>
        <dbReference type="Google" id="ProtNLM"/>
    </source>
</evidence>
<sequence length="146" mass="16454">MKKPRLLMTLLPLVLSGCTNVAGDITRTIHALPASTLNNDTLFSAASEFFSREGYQCTPERDANRFRCSREMRDLYIHQTRAVVQIFPDGDEGVAYALVTTRWDEGLIPGELISSDFTNPDVAAFCTYLQEQEVGQCRSEMMHKRS</sequence>
<keyword evidence="1" id="KW-0732">Signal</keyword>
<reference evidence="2 3" key="1">
    <citation type="submission" date="2012-12" db="EMBL/GenBank/DDBJ databases">
        <title>Genome assembly of Marinobacter sp. AK21.</title>
        <authorList>
            <person name="Khatri I."/>
            <person name="Kumar R."/>
            <person name="Vaidya B."/>
            <person name="Subramanian S."/>
            <person name="Pinnaka A."/>
        </authorList>
    </citation>
    <scope>NUCLEOTIDE SEQUENCE [LARGE SCALE GENOMIC DNA]</scope>
    <source>
        <strain evidence="2 3">AK21</strain>
    </source>
</reference>
<feature type="chain" id="PRO_5001682153" description="Lipoprotein" evidence="1">
    <location>
        <begin position="22"/>
        <end position="146"/>
    </location>
</feature>
<evidence type="ECO:0000256" key="1">
    <source>
        <dbReference type="SAM" id="SignalP"/>
    </source>
</evidence>
<dbReference type="PATRIC" id="fig|1137280.3.peg.1454"/>
<evidence type="ECO:0000313" key="3">
    <source>
        <dbReference type="Proteomes" id="UP000035057"/>
    </source>
</evidence>
<comment type="caution">
    <text evidence="2">The sequence shown here is derived from an EMBL/GenBank/DDBJ whole genome shotgun (WGS) entry which is preliminary data.</text>
</comment>
<organism evidence="2 3">
    <name type="scientific">Marinobacter nitratireducens</name>
    <dbReference type="NCBI Taxonomy" id="1137280"/>
    <lineage>
        <taxon>Bacteria</taxon>
        <taxon>Pseudomonadati</taxon>
        <taxon>Pseudomonadota</taxon>
        <taxon>Gammaproteobacteria</taxon>
        <taxon>Pseudomonadales</taxon>
        <taxon>Marinobacteraceae</taxon>
        <taxon>Marinobacter</taxon>
    </lineage>
</organism>
<keyword evidence="3" id="KW-1185">Reference proteome</keyword>
<dbReference type="RefSeq" id="WP_036130083.1">
    <property type="nucleotide sequence ID" value="NZ_ANIE01000005.1"/>
</dbReference>
<dbReference type="AlphaFoldDB" id="A0A072N2W9"/>